<dbReference type="SMART" id="SM00360">
    <property type="entry name" value="RRM"/>
    <property type="match status" value="2"/>
</dbReference>
<comment type="caution">
    <text evidence="4">The sequence shown here is derived from an EMBL/GenBank/DDBJ whole genome shotgun (WGS) entry which is preliminary data.</text>
</comment>
<gene>
    <name evidence="4" type="ORF">BZG36_03640</name>
</gene>
<dbReference type="InterPro" id="IPR050374">
    <property type="entry name" value="RRT5_SRSF_SR"/>
</dbReference>
<dbReference type="Pfam" id="PF00076">
    <property type="entry name" value="RRM_1"/>
    <property type="match status" value="2"/>
</dbReference>
<dbReference type="PANTHER" id="PTHR23003:SF3">
    <property type="entry name" value="FI21236P1-RELATED"/>
    <property type="match status" value="1"/>
</dbReference>
<dbReference type="AlphaFoldDB" id="A0A261XW82"/>
<dbReference type="PANTHER" id="PTHR23003">
    <property type="entry name" value="RNA RECOGNITION MOTIF RRM DOMAIN CONTAINING PROTEIN"/>
    <property type="match status" value="1"/>
</dbReference>
<dbReference type="InterPro" id="IPR000504">
    <property type="entry name" value="RRM_dom"/>
</dbReference>
<proteinExistence type="predicted"/>
<evidence type="ECO:0000259" key="3">
    <source>
        <dbReference type="PROSITE" id="PS50102"/>
    </source>
</evidence>
<dbReference type="GO" id="GO:1990904">
    <property type="term" value="C:ribonucleoprotein complex"/>
    <property type="evidence" value="ECO:0007669"/>
    <property type="project" value="TreeGrafter"/>
</dbReference>
<dbReference type="Proteomes" id="UP000242875">
    <property type="component" value="Unassembled WGS sequence"/>
</dbReference>
<dbReference type="GO" id="GO:0005737">
    <property type="term" value="C:cytoplasm"/>
    <property type="evidence" value="ECO:0007669"/>
    <property type="project" value="TreeGrafter"/>
</dbReference>
<dbReference type="InterPro" id="IPR012677">
    <property type="entry name" value="Nucleotide-bd_a/b_plait_sf"/>
</dbReference>
<protein>
    <recommendedName>
        <fullName evidence="3">RRM domain-containing protein</fullName>
    </recommendedName>
</protein>
<evidence type="ECO:0000313" key="5">
    <source>
        <dbReference type="Proteomes" id="UP000242875"/>
    </source>
</evidence>
<sequence length="150" mass="17021">MRKAGEVVFADVMMLPSGRSKGCGIVEYRTPEEAQRAIQELTDTMLMGRQIFVREDREDEPVFKRGPPPMASASRQIFVRNLPLHVSWQDLKDIFRRAGAVIRADVKVDAVTGRSRGVGTVIFETTDDARRAISMYDRYDLEGCILEVRE</sequence>
<dbReference type="PROSITE" id="PS50102">
    <property type="entry name" value="RRM"/>
    <property type="match status" value="2"/>
</dbReference>
<dbReference type="CDD" id="cd00590">
    <property type="entry name" value="RRM_SF"/>
    <property type="match status" value="1"/>
</dbReference>
<organism evidence="4 5">
    <name type="scientific">Bifiguratus adelaidae</name>
    <dbReference type="NCBI Taxonomy" id="1938954"/>
    <lineage>
        <taxon>Eukaryota</taxon>
        <taxon>Fungi</taxon>
        <taxon>Fungi incertae sedis</taxon>
        <taxon>Mucoromycota</taxon>
        <taxon>Mucoromycotina</taxon>
        <taxon>Endogonomycetes</taxon>
        <taxon>Endogonales</taxon>
        <taxon>Endogonales incertae sedis</taxon>
        <taxon>Bifiguratus</taxon>
    </lineage>
</organism>
<feature type="non-terminal residue" evidence="4">
    <location>
        <position position="150"/>
    </location>
</feature>
<name>A0A261XW82_9FUNG</name>
<keyword evidence="1 2" id="KW-0694">RNA-binding</keyword>
<keyword evidence="5" id="KW-1185">Reference proteome</keyword>
<evidence type="ECO:0000256" key="2">
    <source>
        <dbReference type="PROSITE-ProRule" id="PRU00176"/>
    </source>
</evidence>
<feature type="domain" description="RRM" evidence="3">
    <location>
        <begin position="75"/>
        <end position="150"/>
    </location>
</feature>
<dbReference type="InterPro" id="IPR035979">
    <property type="entry name" value="RBD_domain_sf"/>
</dbReference>
<evidence type="ECO:0000256" key="1">
    <source>
        <dbReference type="ARBA" id="ARBA00022884"/>
    </source>
</evidence>
<dbReference type="GO" id="GO:0003729">
    <property type="term" value="F:mRNA binding"/>
    <property type="evidence" value="ECO:0007669"/>
    <property type="project" value="TreeGrafter"/>
</dbReference>
<accession>A0A261XW82</accession>
<feature type="domain" description="RRM" evidence="3">
    <location>
        <begin position="1"/>
        <end position="58"/>
    </location>
</feature>
<reference evidence="4 5" key="1">
    <citation type="journal article" date="2017" name="Mycologia">
        <title>Bifiguratus adelaidae, gen. et sp. nov., a new member of Mucoromycotina in endophytic and soil-dwelling habitats.</title>
        <authorList>
            <person name="Torres-Cruz T.J."/>
            <person name="Billingsley Tobias T.L."/>
            <person name="Almatruk M."/>
            <person name="Hesse C."/>
            <person name="Kuske C.R."/>
            <person name="Desiro A."/>
            <person name="Benucci G.M."/>
            <person name="Bonito G."/>
            <person name="Stajich J.E."/>
            <person name="Dunlap C."/>
            <person name="Arnold A.E."/>
            <person name="Porras-Alfaro A."/>
        </authorList>
    </citation>
    <scope>NUCLEOTIDE SEQUENCE [LARGE SCALE GENOMIC DNA]</scope>
    <source>
        <strain evidence="4 5">AZ0501</strain>
    </source>
</reference>
<dbReference type="Gene3D" id="3.30.70.330">
    <property type="match status" value="2"/>
</dbReference>
<dbReference type="SUPFAM" id="SSF54928">
    <property type="entry name" value="RNA-binding domain, RBD"/>
    <property type="match status" value="1"/>
</dbReference>
<evidence type="ECO:0000313" key="4">
    <source>
        <dbReference type="EMBL" id="OZJ02601.1"/>
    </source>
</evidence>
<dbReference type="EMBL" id="MVBO01000141">
    <property type="protein sequence ID" value="OZJ02601.1"/>
    <property type="molecule type" value="Genomic_DNA"/>
</dbReference>
<dbReference type="GO" id="GO:0005634">
    <property type="term" value="C:nucleus"/>
    <property type="evidence" value="ECO:0007669"/>
    <property type="project" value="TreeGrafter"/>
</dbReference>
<dbReference type="OrthoDB" id="1049195at2759"/>